<feature type="transmembrane region" description="Helical" evidence="5">
    <location>
        <begin position="7"/>
        <end position="29"/>
    </location>
</feature>
<comment type="subcellular location">
    <subcellularLocation>
        <location evidence="5">Cell membrane</location>
        <topology evidence="5">Multi-pass membrane protein</topology>
    </subcellularLocation>
</comment>
<organism evidence="7 8">
    <name type="scientific">Desulforudis audaxviator (strain MP104C)</name>
    <dbReference type="NCBI Taxonomy" id="477974"/>
    <lineage>
        <taxon>Bacteria</taxon>
        <taxon>Bacillati</taxon>
        <taxon>Bacillota</taxon>
        <taxon>Clostridia</taxon>
        <taxon>Thermoanaerobacterales</taxon>
        <taxon>Candidatus Desulforudaceae</taxon>
        <taxon>Candidatus Desulforudis</taxon>
    </lineage>
</organism>
<evidence type="ECO:0000313" key="7">
    <source>
        <dbReference type="EMBL" id="ACA59626.1"/>
    </source>
</evidence>
<evidence type="ECO:0000256" key="5">
    <source>
        <dbReference type="HAMAP-Rule" id="MF_01600"/>
    </source>
</evidence>
<evidence type="ECO:0000256" key="6">
    <source>
        <dbReference type="SAM" id="Coils"/>
    </source>
</evidence>
<keyword evidence="3 5" id="KW-1133">Transmembrane helix</keyword>
<dbReference type="PANTHER" id="PTHR39344:SF1">
    <property type="entry name" value="UPF0182 PROTEIN SLL1060"/>
    <property type="match status" value="1"/>
</dbReference>
<evidence type="ECO:0000256" key="3">
    <source>
        <dbReference type="ARBA" id="ARBA00022989"/>
    </source>
</evidence>
<dbReference type="KEGG" id="dau:Daud_1115"/>
<dbReference type="EMBL" id="CP000860">
    <property type="protein sequence ID" value="ACA59626.1"/>
    <property type="molecule type" value="Genomic_DNA"/>
</dbReference>
<dbReference type="GO" id="GO:0005886">
    <property type="term" value="C:plasma membrane"/>
    <property type="evidence" value="ECO:0007669"/>
    <property type="project" value="UniProtKB-SubCell"/>
</dbReference>
<dbReference type="AlphaFoldDB" id="B1I3R9"/>
<evidence type="ECO:0000313" key="8">
    <source>
        <dbReference type="Proteomes" id="UP000008544"/>
    </source>
</evidence>
<feature type="coiled-coil region" evidence="6">
    <location>
        <begin position="867"/>
        <end position="894"/>
    </location>
</feature>
<feature type="transmembrane region" description="Helical" evidence="5">
    <location>
        <begin position="250"/>
        <end position="272"/>
    </location>
</feature>
<keyword evidence="2 5" id="KW-0812">Transmembrane</keyword>
<reference evidence="7" key="1">
    <citation type="submission" date="2007-10" db="EMBL/GenBank/DDBJ databases">
        <authorList>
            <consortium name="US DOE Joint Genome Institute (JGI-PGF)"/>
            <person name="Copeland A."/>
            <person name="Lucas S."/>
            <person name="Lapidus A."/>
            <person name="Barry K."/>
            <person name="Glavina del Rio T."/>
            <person name="Dalin E."/>
            <person name="Tice H."/>
            <person name="Bruce D."/>
            <person name="Pitluck S."/>
            <person name="Lowry S.R."/>
            <person name="Larimer F."/>
            <person name="Land M.L."/>
            <person name="Hauser L."/>
            <person name="Kyrpides N."/>
            <person name="Ivanova N.N."/>
            <person name="Richardson P."/>
        </authorList>
    </citation>
    <scope>NUCLEOTIDE SEQUENCE</scope>
    <source>
        <strain evidence="7">MP104C</strain>
    </source>
</reference>
<dbReference type="InterPro" id="IPR005372">
    <property type="entry name" value="UPF0182"/>
</dbReference>
<dbReference type="GO" id="GO:0005576">
    <property type="term" value="C:extracellular region"/>
    <property type="evidence" value="ECO:0007669"/>
    <property type="project" value="TreeGrafter"/>
</dbReference>
<dbReference type="RefSeq" id="WP_012302212.1">
    <property type="nucleotide sequence ID" value="NC_010424.1"/>
</dbReference>
<keyword evidence="8" id="KW-1185">Reference proteome</keyword>
<feature type="transmembrane region" description="Helical" evidence="5">
    <location>
        <begin position="277"/>
        <end position="299"/>
    </location>
</feature>
<evidence type="ECO:0000256" key="4">
    <source>
        <dbReference type="ARBA" id="ARBA00023136"/>
    </source>
</evidence>
<feature type="transmembrane region" description="Helical" evidence="5">
    <location>
        <begin position="106"/>
        <end position="133"/>
    </location>
</feature>
<dbReference type="Pfam" id="PF03699">
    <property type="entry name" value="UPF0182"/>
    <property type="match status" value="1"/>
</dbReference>
<proteinExistence type="inferred from homology"/>
<name>B1I3R9_DESAP</name>
<feature type="transmembrane region" description="Helical" evidence="5">
    <location>
        <begin position="207"/>
        <end position="230"/>
    </location>
</feature>
<dbReference type="OrthoDB" id="9763654at2"/>
<dbReference type="HOGENOM" id="CLU_007733_0_0_9"/>
<feature type="transmembrane region" description="Helical" evidence="5">
    <location>
        <begin position="153"/>
        <end position="186"/>
    </location>
</feature>
<evidence type="ECO:0000256" key="1">
    <source>
        <dbReference type="ARBA" id="ARBA00022475"/>
    </source>
</evidence>
<keyword evidence="1 5" id="KW-1003">Cell membrane</keyword>
<evidence type="ECO:0000256" key="2">
    <source>
        <dbReference type="ARBA" id="ARBA00022692"/>
    </source>
</evidence>
<gene>
    <name evidence="7" type="ordered locus">Daud_1115</name>
</gene>
<keyword evidence="4 5" id="KW-0472">Membrane</keyword>
<sequence>MGARRWTFYAVVAAIVLFIMLLGGGARLYTDWLWFQSLGYSNVFVTILLSDLGLRVAVGLLFFAFIFVNLLLTRRVVLEQGHITLQQENVIQLQDIPWKQILNNRIITLFFLAVSAVLAYMFSLSAAGDWVLLQKFLNPSSFGIADPIFGKDVGFYVFTLPFHIFLFNILFWSGIVTVLFVGIAYFISNPFQGLRGLLANSHVRTHLSGLLAFILLVKAWGYLLQQYLLLYSPRGVVFGPGYTDINGTLLAYRVLLILAVLAALAVIANIFLRRTGVLAYAVGGLIVVSLVLGLVYPALLQRFVVGPNELAREAPFIEHSIAFTRKAYNLDQVDRKAFPAGRTVDLDAIQANSETTSNIRLWDREPLQASYGQLQQIRTYYELKHIDVDRYTINGVYRQVMLAARELDQSRLPEQAKTWVNQRLIYTHGYGVAMSPVNEVTREGQPVFLLKDIPPKTDTDIHLERPEIYFGEATDNYVIVNTDQLEFNYPEGETNVHTTHAAADSGVTLGSILKRLVFAVALADYKIMLSTDVRPDSRILYYRNIRERVPKLAPFLMFDQDPYIVVNNGKLYWLWDAYTTTNMFPYAEPFQGRNNYIRNAVKVVVDAYTGDVDFYVAEPEDPLIRSFALIFPDMFKEIDEMPASLRAHIRYPVDLFKVQAEMYATYHMQNAAVFYNREDKWSLPTEIFGQEKRPVEPYYTIVRLPGEEAPEFVLIMPFTPHGRENMIGWMAARSDGEHYGNLLVYEMPKQSLVYGPMQVEARINQDQYISQQLTLWENRGTRVIRGNLLSIPIEDSLLYIEPIYLQAEDGRMPELRRVVLLHGERVVFEPDLPRALAAMFGTPGAPGAAPPPVTDPDAGPLDEVPVVRTMADLIEEANREYERAQERLREGDWSGYGAAISNLGRVLDELLKQAGQETQEVGSGRPYVFR</sequence>
<comment type="similarity">
    <text evidence="5">Belongs to the UPF0182 family.</text>
</comment>
<feature type="transmembrane region" description="Helical" evidence="5">
    <location>
        <begin position="52"/>
        <end position="72"/>
    </location>
</feature>
<dbReference type="PANTHER" id="PTHR39344">
    <property type="entry name" value="UPF0182 PROTEIN SLL1060"/>
    <property type="match status" value="1"/>
</dbReference>
<reference evidence="7" key="2">
    <citation type="journal article" date="2008" name="Science">
        <title>Environmental genomics reveals a single-species ecosystem deep within Earth.</title>
        <authorList>
            <person name="Chivian D."/>
            <person name="Brodie E.L."/>
            <person name="Alm E.J."/>
            <person name="Culley D.E."/>
            <person name="Dehal P.S."/>
            <person name="Desantis T.Z."/>
            <person name="Gihring T.M."/>
            <person name="Lapidus A."/>
            <person name="Lin L.H."/>
            <person name="Lowry S.R."/>
            <person name="Moser D.P."/>
            <person name="Richardson P.M."/>
            <person name="Southam G."/>
            <person name="Wanger G."/>
            <person name="Pratt L.M."/>
            <person name="Andersen G.L."/>
            <person name="Hazen T.C."/>
            <person name="Brockman F.J."/>
            <person name="Arkin A.P."/>
            <person name="Onstott T.C."/>
        </authorList>
    </citation>
    <scope>NUCLEOTIDE SEQUENCE [LARGE SCALE GENOMIC DNA]</scope>
    <source>
        <strain evidence="7">MP104C</strain>
    </source>
</reference>
<protein>
    <recommendedName>
        <fullName evidence="5">UPF0182 protein Daud_1115</fullName>
    </recommendedName>
</protein>
<dbReference type="STRING" id="477974.Daud_1115"/>
<accession>B1I3R9</accession>
<keyword evidence="6" id="KW-0175">Coiled coil</keyword>
<dbReference type="Proteomes" id="UP000008544">
    <property type="component" value="Chromosome"/>
</dbReference>
<dbReference type="eggNOG" id="COG1615">
    <property type="taxonomic scope" value="Bacteria"/>
</dbReference>
<dbReference type="HAMAP" id="MF_01600">
    <property type="entry name" value="UPF0182"/>
    <property type="match status" value="1"/>
</dbReference>